<reference evidence="2" key="1">
    <citation type="submission" date="2020-12" db="EMBL/GenBank/DDBJ databases">
        <title>Genome public.</title>
        <authorList>
            <person name="Sun Q."/>
        </authorList>
    </citation>
    <scope>NUCLEOTIDE SEQUENCE</scope>
    <source>
        <strain evidence="2">CCM 8863</strain>
    </source>
</reference>
<gene>
    <name evidence="2" type="ORF">JDV75_07775</name>
</gene>
<dbReference type="Proteomes" id="UP000645966">
    <property type="component" value="Unassembled WGS sequence"/>
</dbReference>
<proteinExistence type="predicted"/>
<protein>
    <recommendedName>
        <fullName evidence="1">MmeI-like N-terminal domain-containing protein</fullName>
    </recommendedName>
</protein>
<sequence>MSNEEYNLDRETIVDNLTVFADARADRAKSFAGGDAKIDDTDVRQFFTGLFQAFGTDPDRVATSFDEAERLSEGSDNPLSVYWPGVIAGVMKKPGSNLEDAIQGALQTLAAQTEMPEYLLVTDYANVALMNLADDSETTKFHVGEFPKHVDELMSLSKKEIDPEDDEDESK</sequence>
<evidence type="ECO:0000313" key="2">
    <source>
        <dbReference type="EMBL" id="MBI8989660.1"/>
    </source>
</evidence>
<dbReference type="EMBL" id="JAEIOS010000012">
    <property type="protein sequence ID" value="MBI8989660.1"/>
    <property type="molecule type" value="Genomic_DNA"/>
</dbReference>
<keyword evidence="3" id="KW-1185">Reference proteome</keyword>
<dbReference type="AlphaFoldDB" id="A0A934M8Z9"/>
<dbReference type="InterPro" id="IPR046817">
    <property type="entry name" value="MmeI_N"/>
</dbReference>
<dbReference type="Pfam" id="PF20464">
    <property type="entry name" value="MmeI_N"/>
    <property type="match status" value="1"/>
</dbReference>
<evidence type="ECO:0000259" key="1">
    <source>
        <dbReference type="Pfam" id="PF20464"/>
    </source>
</evidence>
<feature type="domain" description="MmeI-like N-terminal" evidence="1">
    <location>
        <begin position="40"/>
        <end position="163"/>
    </location>
</feature>
<evidence type="ECO:0000313" key="3">
    <source>
        <dbReference type="Proteomes" id="UP000645966"/>
    </source>
</evidence>
<organism evidence="2 3">
    <name type="scientific">Corynebacterium meridianum</name>
    <dbReference type="NCBI Taxonomy" id="2765363"/>
    <lineage>
        <taxon>Bacteria</taxon>
        <taxon>Bacillati</taxon>
        <taxon>Actinomycetota</taxon>
        <taxon>Actinomycetes</taxon>
        <taxon>Mycobacteriales</taxon>
        <taxon>Corynebacteriaceae</taxon>
        <taxon>Corynebacterium</taxon>
    </lineage>
</organism>
<dbReference type="RefSeq" id="WP_198738688.1">
    <property type="nucleotide sequence ID" value="NZ_JAEIOS010000012.1"/>
</dbReference>
<name>A0A934M8Z9_9CORY</name>
<comment type="caution">
    <text evidence="2">The sequence shown here is derived from an EMBL/GenBank/DDBJ whole genome shotgun (WGS) entry which is preliminary data.</text>
</comment>
<accession>A0A934M8Z9</accession>